<organism evidence="2 3">
    <name type="scientific">Dentipellis fragilis</name>
    <dbReference type="NCBI Taxonomy" id="205917"/>
    <lineage>
        <taxon>Eukaryota</taxon>
        <taxon>Fungi</taxon>
        <taxon>Dikarya</taxon>
        <taxon>Basidiomycota</taxon>
        <taxon>Agaricomycotina</taxon>
        <taxon>Agaricomycetes</taxon>
        <taxon>Russulales</taxon>
        <taxon>Hericiaceae</taxon>
        <taxon>Dentipellis</taxon>
    </lineage>
</organism>
<sequence>MQTTQAISPRLSAQDQGGEVDHCREASVGFPRKWKVGGASGWVVRLASHVVHGWSFCGGNQQFAGAGVGVDGYRQASSLMCISSTAHSHPPGPGWQGRKPRIVHASTSGKLESKSKIKYCKRYGYLATRCTGVEHLHHRDQQPPRRHPDAAQTQTRKPLAYPKTEKRRTENEQNEMAWFGVWRRRAADAPRPPGWGSCPLGKARGKGAAGRGL</sequence>
<dbReference type="EMBL" id="SEOQ01001467">
    <property type="protein sequence ID" value="TFY51652.1"/>
    <property type="molecule type" value="Genomic_DNA"/>
</dbReference>
<reference evidence="2 3" key="1">
    <citation type="submission" date="2019-02" db="EMBL/GenBank/DDBJ databases">
        <title>Genome sequencing of the rare red list fungi Dentipellis fragilis.</title>
        <authorList>
            <person name="Buettner E."/>
            <person name="Kellner H."/>
        </authorList>
    </citation>
    <scope>NUCLEOTIDE SEQUENCE [LARGE SCALE GENOMIC DNA]</scope>
    <source>
        <strain evidence="2 3">DSM 105465</strain>
    </source>
</reference>
<comment type="caution">
    <text evidence="2">The sequence shown here is derived from an EMBL/GenBank/DDBJ whole genome shotgun (WGS) entry which is preliminary data.</text>
</comment>
<gene>
    <name evidence="2" type="ORF">EVG20_g10899</name>
</gene>
<name>A0A4Y9XPI0_9AGAM</name>
<feature type="compositionally biased region" description="Basic and acidic residues" evidence="1">
    <location>
        <begin position="135"/>
        <end position="149"/>
    </location>
</feature>
<dbReference type="AlphaFoldDB" id="A0A4Y9XPI0"/>
<accession>A0A4Y9XPI0</accession>
<proteinExistence type="predicted"/>
<evidence type="ECO:0000313" key="3">
    <source>
        <dbReference type="Proteomes" id="UP000298327"/>
    </source>
</evidence>
<feature type="region of interest" description="Disordered" evidence="1">
    <location>
        <begin position="189"/>
        <end position="213"/>
    </location>
</feature>
<dbReference type="Proteomes" id="UP000298327">
    <property type="component" value="Unassembled WGS sequence"/>
</dbReference>
<protein>
    <submittedName>
        <fullName evidence="2">Uncharacterized protein</fullName>
    </submittedName>
</protein>
<feature type="region of interest" description="Disordered" evidence="1">
    <location>
        <begin position="135"/>
        <end position="172"/>
    </location>
</feature>
<evidence type="ECO:0000256" key="1">
    <source>
        <dbReference type="SAM" id="MobiDB-lite"/>
    </source>
</evidence>
<evidence type="ECO:0000313" key="2">
    <source>
        <dbReference type="EMBL" id="TFY51652.1"/>
    </source>
</evidence>
<keyword evidence="3" id="KW-1185">Reference proteome</keyword>